<feature type="compositionally biased region" description="Basic and acidic residues" evidence="1">
    <location>
        <begin position="221"/>
        <end position="230"/>
    </location>
</feature>
<evidence type="ECO:0000256" key="1">
    <source>
        <dbReference type="SAM" id="MobiDB-lite"/>
    </source>
</evidence>
<accession>A0A0J0XM79</accession>
<reference evidence="2 3" key="1">
    <citation type="submission" date="2015-03" db="EMBL/GenBank/DDBJ databases">
        <title>Genomics and transcriptomics of the oil-accumulating basidiomycete yeast T. oleaginosus allow insights into substrate utilization and the diverse evolutionary trajectories of mating systems in fungi.</title>
        <authorList>
            <consortium name="DOE Joint Genome Institute"/>
            <person name="Kourist R."/>
            <person name="Kracht O."/>
            <person name="Bracharz F."/>
            <person name="Lipzen A."/>
            <person name="Nolan M."/>
            <person name="Ohm R."/>
            <person name="Grigoriev I."/>
            <person name="Sun S."/>
            <person name="Heitman J."/>
            <person name="Bruck T."/>
            <person name="Nowrousian M."/>
        </authorList>
    </citation>
    <scope>NUCLEOTIDE SEQUENCE [LARGE SCALE GENOMIC DNA]</scope>
    <source>
        <strain evidence="2 3">IBC0246</strain>
    </source>
</reference>
<dbReference type="PANTHER" id="PTHR21354">
    <property type="entry name" value="ZINC FINGER PROTEIN 511"/>
    <property type="match status" value="1"/>
</dbReference>
<feature type="region of interest" description="Disordered" evidence="1">
    <location>
        <begin position="1"/>
        <end position="52"/>
    </location>
</feature>
<feature type="compositionally biased region" description="Basic residues" evidence="1">
    <location>
        <begin position="232"/>
        <end position="244"/>
    </location>
</feature>
<evidence type="ECO:0000313" key="3">
    <source>
        <dbReference type="Proteomes" id="UP000053611"/>
    </source>
</evidence>
<dbReference type="AlphaFoldDB" id="A0A0J0XM79"/>
<protein>
    <recommendedName>
        <fullName evidence="4">C2H2-type domain-containing protein</fullName>
    </recommendedName>
</protein>
<gene>
    <name evidence="2" type="ORF">CC85DRAFT_285759</name>
</gene>
<evidence type="ECO:0008006" key="4">
    <source>
        <dbReference type="Google" id="ProtNLM"/>
    </source>
</evidence>
<name>A0A0J0XM79_9TREE</name>
<evidence type="ECO:0000313" key="2">
    <source>
        <dbReference type="EMBL" id="KLT42168.1"/>
    </source>
</evidence>
<dbReference type="InterPro" id="IPR039258">
    <property type="entry name" value="ZNF511"/>
</dbReference>
<dbReference type="PANTHER" id="PTHR21354:SF0">
    <property type="entry name" value="ZINC FINGER PROTEIN 511"/>
    <property type="match status" value="1"/>
</dbReference>
<dbReference type="Proteomes" id="UP000053611">
    <property type="component" value="Unassembled WGS sequence"/>
</dbReference>
<feature type="compositionally biased region" description="Pro residues" evidence="1">
    <location>
        <begin position="20"/>
        <end position="29"/>
    </location>
</feature>
<sequence length="305" mass="34393">MDVSAETSAETERKRARSPSPSPSPPPEAHSPTPLDYHHRPTKFHRAPSPSREYLCTLPPTCSQPDTAQTFATEAELEAHQERLHRWMCRVPIRDKPGRVGEGATVLVPEQFTGRGPRAGQRFRECGKVFPNERLLDLHYTETHDPIARERLERGEKIYECFLPPDRCDKVCLTLKKRRRHLIDKHGYPNTYYFSITAHGLNRITREDGPGASLIRPYRPAPEHKEDSVGHGHGHVHGHAHGGHAHAAPPRRTNPHHAPPHPPSDMDIDDLTSRMGALESSLAFVPRNVRRAAARRETRAPMEVG</sequence>
<dbReference type="GeneID" id="28983840"/>
<proteinExistence type="predicted"/>
<dbReference type="RefSeq" id="XP_018278659.1">
    <property type="nucleotide sequence ID" value="XM_018423237.1"/>
</dbReference>
<dbReference type="OrthoDB" id="18440at2759"/>
<keyword evidence="3" id="KW-1185">Reference proteome</keyword>
<feature type="region of interest" description="Disordered" evidence="1">
    <location>
        <begin position="211"/>
        <end position="270"/>
    </location>
</feature>
<organism evidence="2 3">
    <name type="scientific">Cutaneotrichosporon oleaginosum</name>
    <dbReference type="NCBI Taxonomy" id="879819"/>
    <lineage>
        <taxon>Eukaryota</taxon>
        <taxon>Fungi</taxon>
        <taxon>Dikarya</taxon>
        <taxon>Basidiomycota</taxon>
        <taxon>Agaricomycotina</taxon>
        <taxon>Tremellomycetes</taxon>
        <taxon>Trichosporonales</taxon>
        <taxon>Trichosporonaceae</taxon>
        <taxon>Cutaneotrichosporon</taxon>
    </lineage>
</organism>
<dbReference type="EMBL" id="KQ087208">
    <property type="protein sequence ID" value="KLT42168.1"/>
    <property type="molecule type" value="Genomic_DNA"/>
</dbReference>